<feature type="transmembrane region" description="Helical" evidence="1">
    <location>
        <begin position="180"/>
        <end position="204"/>
    </location>
</feature>
<accession>A0AAC9Y0X5</accession>
<feature type="transmembrane region" description="Helical" evidence="1">
    <location>
        <begin position="224"/>
        <end position="246"/>
    </location>
</feature>
<feature type="transmembrane region" description="Helical" evidence="1">
    <location>
        <begin position="23"/>
        <end position="47"/>
    </location>
</feature>
<reference evidence="2 3" key="1">
    <citation type="submission" date="2017-07" db="EMBL/GenBank/DDBJ databases">
        <title>Lactobacillus curvatus MRS6 whole genome.</title>
        <authorList>
            <person name="Jans C."/>
            <person name="Lagler S."/>
            <person name="Lacroix C."/>
            <person name="Meile L."/>
            <person name="Stevens M.J.A."/>
        </authorList>
    </citation>
    <scope>NUCLEOTIDE SEQUENCE [LARGE SCALE GENOMIC DNA]</scope>
    <source>
        <strain evidence="2 3">MRS6</strain>
    </source>
</reference>
<evidence type="ECO:0000256" key="1">
    <source>
        <dbReference type="SAM" id="Phobius"/>
    </source>
</evidence>
<dbReference type="AlphaFoldDB" id="A0AAC9Y0X5"/>
<proteinExistence type="predicted"/>
<keyword evidence="1" id="KW-0812">Transmembrane</keyword>
<feature type="transmembrane region" description="Helical" evidence="1">
    <location>
        <begin position="154"/>
        <end position="174"/>
    </location>
</feature>
<feature type="transmembrane region" description="Helical" evidence="1">
    <location>
        <begin position="266"/>
        <end position="295"/>
    </location>
</feature>
<dbReference type="Proteomes" id="UP000199749">
    <property type="component" value="Chromosome"/>
</dbReference>
<gene>
    <name evidence="2" type="ORF">CG419_04935</name>
</gene>
<sequence length="305" mass="35475">MNFLHEKKQIFKKILKKIYLSRFYRLIVLYSMQFILLLLLKIFRIQISSKSSVPIIVTFSIISCYLIWTYRFRSFEDEELSTPLFFISRTINLVLIFPLTAMFITRNVSGSLSLTKLVVTCTFLVGMVSMIDSMLLFYMAILKIFSDRKIWFKRLTSIVACIIMCLVILLVGFIDTSTWYIVPVIITCVTFLLDEKSIVTYYSFRNNQPFTQIKLSDNTIRNTYLIRISVLSVYVLYAISLAILEANSLDFALNTFLHITSNNKSIFYRGITIIQILGILSISITFMSISIIFLIKKISKYSMKQ</sequence>
<keyword evidence="1" id="KW-1133">Transmembrane helix</keyword>
<protein>
    <submittedName>
        <fullName evidence="2">Uncharacterized protein</fullName>
    </submittedName>
</protein>
<dbReference type="EMBL" id="CP022474">
    <property type="protein sequence ID" value="ASN60016.1"/>
    <property type="molecule type" value="Genomic_DNA"/>
</dbReference>
<feature type="transmembrane region" description="Helical" evidence="1">
    <location>
        <begin position="84"/>
        <end position="105"/>
    </location>
</feature>
<name>A0AAC9Y0X5_LATCU</name>
<keyword evidence="1" id="KW-0472">Membrane</keyword>
<feature type="transmembrane region" description="Helical" evidence="1">
    <location>
        <begin position="53"/>
        <end position="72"/>
    </location>
</feature>
<evidence type="ECO:0000313" key="3">
    <source>
        <dbReference type="Proteomes" id="UP000199749"/>
    </source>
</evidence>
<evidence type="ECO:0000313" key="2">
    <source>
        <dbReference type="EMBL" id="ASN60016.1"/>
    </source>
</evidence>
<feature type="transmembrane region" description="Helical" evidence="1">
    <location>
        <begin position="117"/>
        <end position="142"/>
    </location>
</feature>
<organism evidence="2 3">
    <name type="scientific">Latilactobacillus curvatus</name>
    <name type="common">Lactobacillus curvatus</name>
    <dbReference type="NCBI Taxonomy" id="28038"/>
    <lineage>
        <taxon>Bacteria</taxon>
        <taxon>Bacillati</taxon>
        <taxon>Bacillota</taxon>
        <taxon>Bacilli</taxon>
        <taxon>Lactobacillales</taxon>
        <taxon>Lactobacillaceae</taxon>
        <taxon>Latilactobacillus</taxon>
    </lineage>
</organism>